<organism evidence="1 2">
    <name type="scientific">Labeo rohita</name>
    <name type="common">Indian major carp</name>
    <name type="synonym">Cyprinus rohita</name>
    <dbReference type="NCBI Taxonomy" id="84645"/>
    <lineage>
        <taxon>Eukaryota</taxon>
        <taxon>Metazoa</taxon>
        <taxon>Chordata</taxon>
        <taxon>Craniata</taxon>
        <taxon>Vertebrata</taxon>
        <taxon>Euteleostomi</taxon>
        <taxon>Actinopterygii</taxon>
        <taxon>Neopterygii</taxon>
        <taxon>Teleostei</taxon>
        <taxon>Ostariophysi</taxon>
        <taxon>Cypriniformes</taxon>
        <taxon>Cyprinidae</taxon>
        <taxon>Labeoninae</taxon>
        <taxon>Labeonini</taxon>
        <taxon>Labeo</taxon>
    </lineage>
</organism>
<evidence type="ECO:0000313" key="1">
    <source>
        <dbReference type="EMBL" id="RXN26021.1"/>
    </source>
</evidence>
<protein>
    <submittedName>
        <fullName evidence="1">Nuclear receptor ROR-alpha</fullName>
    </submittedName>
</protein>
<dbReference type="AlphaFoldDB" id="A0A498MZS3"/>
<keyword evidence="2" id="KW-1185">Reference proteome</keyword>
<proteinExistence type="predicted"/>
<dbReference type="STRING" id="84645.A0A498MZS3"/>
<keyword evidence="1" id="KW-0675">Receptor</keyword>
<accession>A0A498MZS3</accession>
<reference evidence="1 2" key="1">
    <citation type="submission" date="2018-03" db="EMBL/GenBank/DDBJ databases">
        <title>Draft genome sequence of Rohu Carp (Labeo rohita).</title>
        <authorList>
            <person name="Das P."/>
            <person name="Kushwaha B."/>
            <person name="Joshi C.G."/>
            <person name="Kumar D."/>
            <person name="Nagpure N.S."/>
            <person name="Sahoo L."/>
            <person name="Das S.P."/>
            <person name="Bit A."/>
            <person name="Patnaik S."/>
            <person name="Meher P.K."/>
            <person name="Jayasankar P."/>
            <person name="Koringa P.G."/>
            <person name="Patel N.V."/>
            <person name="Hinsu A.T."/>
            <person name="Kumar R."/>
            <person name="Pandey M."/>
            <person name="Agarwal S."/>
            <person name="Srivastava S."/>
            <person name="Singh M."/>
            <person name="Iquebal M.A."/>
            <person name="Jaiswal S."/>
            <person name="Angadi U.B."/>
            <person name="Kumar N."/>
            <person name="Raza M."/>
            <person name="Shah T.M."/>
            <person name="Rai A."/>
            <person name="Jena J.K."/>
        </authorList>
    </citation>
    <scope>NUCLEOTIDE SEQUENCE [LARGE SCALE GENOMIC DNA]</scope>
    <source>
        <strain evidence="1">DASCIFA01</strain>
        <tissue evidence="1">Testis</tissue>
    </source>
</reference>
<evidence type="ECO:0000313" key="2">
    <source>
        <dbReference type="Proteomes" id="UP000290572"/>
    </source>
</evidence>
<name>A0A498MZS3_LABRO</name>
<sequence>MRIARWSARLMAFTYDIQYKPGHENVTADCLSRLPLPRTEPSLEYDLEVIALTSTLTVVTSSEFKEACEAWEKVAIDITGPFDAAPADCRFVVTLVDYYKCD</sequence>
<dbReference type="EMBL" id="QBIY01012249">
    <property type="protein sequence ID" value="RXN26021.1"/>
    <property type="molecule type" value="Genomic_DNA"/>
</dbReference>
<dbReference type="Proteomes" id="UP000290572">
    <property type="component" value="Unassembled WGS sequence"/>
</dbReference>
<gene>
    <name evidence="1" type="ORF">ROHU_005746</name>
</gene>
<comment type="caution">
    <text evidence="1">The sequence shown here is derived from an EMBL/GenBank/DDBJ whole genome shotgun (WGS) entry which is preliminary data.</text>
</comment>